<keyword evidence="2 4" id="KW-0175">Coiled coil</keyword>
<feature type="compositionally biased region" description="Basic and acidic residues" evidence="5">
    <location>
        <begin position="642"/>
        <end position="678"/>
    </location>
</feature>
<keyword evidence="1 3" id="KW-0403">Intermediate filament</keyword>
<dbReference type="GO" id="GO:0005882">
    <property type="term" value="C:intermediate filament"/>
    <property type="evidence" value="ECO:0007669"/>
    <property type="project" value="UniProtKB-KW"/>
</dbReference>
<accession>W5MNH6</accession>
<evidence type="ECO:0000256" key="3">
    <source>
        <dbReference type="RuleBase" id="RU000685"/>
    </source>
</evidence>
<evidence type="ECO:0000256" key="1">
    <source>
        <dbReference type="ARBA" id="ARBA00022754"/>
    </source>
</evidence>
<dbReference type="PROSITE" id="PS00226">
    <property type="entry name" value="IF_ROD_1"/>
    <property type="match status" value="1"/>
</dbReference>
<feature type="compositionally biased region" description="Basic and acidic residues" evidence="5">
    <location>
        <begin position="459"/>
        <end position="471"/>
    </location>
</feature>
<feature type="compositionally biased region" description="Basic and acidic residues" evidence="5">
    <location>
        <begin position="927"/>
        <end position="946"/>
    </location>
</feature>
<dbReference type="SUPFAM" id="SSF64593">
    <property type="entry name" value="Intermediate filament protein, coiled coil region"/>
    <property type="match status" value="2"/>
</dbReference>
<feature type="compositionally biased region" description="Basic and acidic residues" evidence="5">
    <location>
        <begin position="415"/>
        <end position="435"/>
    </location>
</feature>
<feature type="region of interest" description="Disordered" evidence="5">
    <location>
        <begin position="80"/>
        <end position="113"/>
    </location>
</feature>
<dbReference type="InterPro" id="IPR031211">
    <property type="entry name" value="Nestin"/>
</dbReference>
<evidence type="ECO:0000313" key="7">
    <source>
        <dbReference type="Ensembl" id="ENSLOCP00000009935.1"/>
    </source>
</evidence>
<evidence type="ECO:0000256" key="2">
    <source>
        <dbReference type="ARBA" id="ARBA00023054"/>
    </source>
</evidence>
<evidence type="ECO:0000259" key="6">
    <source>
        <dbReference type="PROSITE" id="PS51842"/>
    </source>
</evidence>
<sequence length="1000" mass="109629">MELLAAGRAARPPPGEEKLQMWDLNKRLESYLSRVKALEEENELLRAQIATLHRNQPEQGAWRAELDRELARAREAVEAAGRSRDRAELERDHLSQELGEAEGRRRQELAAQEEARRGLAEGRRALEEEKRAQIWLRERAAQLEKELQLTAETHQEDVSLLRAALAHARPSPQPAPALQPDPALQLRDLGLDYSQRAAQAWREAASSYQSQLGRLEDSLAQAQARLARLSQEKRESCLAAQGLARELEAARARKGALERSAAGQRDRQREELDKLQAHIDSLEQEKESLREQIAALLADRQNLQQLKMSLGLEVATYRALLDTESLRFKVPSASLQLNFVPRHGESGTEGVRETIQTTLARGRQVSLVSAKLLGSDKMPPPGTTGTRNKLPTMAAPSRPPVGKALKDTPAVVAPRRAEEPIKETKQERGNWDVETSRTPPQGSALPSEVQLQLPAGQSEDNREVVGDKDEQQASTLPVSHGGLVTQESELERYEEQDGATAELEAGNQEETLEPCIAALQHSSVLLERPPQGALVDTEVSDDDDEPPTKATEASAGAKDSWAPELMDELMADTHHPESMIGSRTEESHGERVTSECAWEEPLEAAGEPPLKPEEQAPPKNGSGNAEGGDEVGQWDNEEADGDDRSAADEGEGESDRLSEHEAGKDHVTGEGKGETKAEDLEETDETEQMSREEEAILAVEPPSGSHFPAEGKPSDNLNASPEMEPVDSSAEEEDSPNASQSWRTDGEELESADGYALENTLADTRSLIQYKSEEAVWDLNTQGSPEEDAESEGPMSDEEADKMGNLNIEADEEKNLEDEAESKEDENGTGQDEGAQITGSGWNKPHEERDREGQEERRTEDPPESVTDSEADKDVQEERPVTAEQEAEVQLAEEKEGDNRTEDVKPAPLHQASARSDVDADVSGALEKTEAVEPHPDQSVEEKQEEGQNLSMLTNVDSTEQLSLASELSSTPDTVALAHSESEGSCSSDDESPNVSRFSQ</sequence>
<comment type="similarity">
    <text evidence="3">Belongs to the intermediate filament family.</text>
</comment>
<feature type="compositionally biased region" description="Acidic residues" evidence="5">
    <location>
        <begin position="785"/>
        <end position="800"/>
    </location>
</feature>
<dbReference type="GeneTree" id="ENSGT00940000167106"/>
<dbReference type="HOGENOM" id="CLU_299890_0_0_1"/>
<feature type="domain" description="IF rod" evidence="6">
    <location>
        <begin position="17"/>
        <end position="328"/>
    </location>
</feature>
<feature type="region of interest" description="Disordered" evidence="5">
    <location>
        <begin position="776"/>
        <end position="1000"/>
    </location>
</feature>
<feature type="region of interest" description="Disordered" evidence="5">
    <location>
        <begin position="373"/>
        <end position="508"/>
    </location>
</feature>
<reference evidence="8" key="1">
    <citation type="submission" date="2011-12" db="EMBL/GenBank/DDBJ databases">
        <title>The Draft Genome of Lepisosteus oculatus.</title>
        <authorList>
            <consortium name="The Broad Institute Genome Assembly &amp; Analysis Group"/>
            <consortium name="Computational R&amp;D Group"/>
            <consortium name="and Sequencing Platform"/>
            <person name="Di Palma F."/>
            <person name="Alfoldi J."/>
            <person name="Johnson J."/>
            <person name="Berlin A."/>
            <person name="Gnerre S."/>
            <person name="Jaffe D."/>
            <person name="MacCallum I."/>
            <person name="Young S."/>
            <person name="Walker B.J."/>
            <person name="Lander E.S."/>
            <person name="Lindblad-Toh K."/>
        </authorList>
    </citation>
    <scope>NUCLEOTIDE SEQUENCE [LARGE SCALE GENOMIC DNA]</scope>
</reference>
<reference evidence="7" key="2">
    <citation type="submission" date="2025-08" db="UniProtKB">
        <authorList>
            <consortium name="Ensembl"/>
        </authorList>
    </citation>
    <scope>IDENTIFICATION</scope>
</reference>
<dbReference type="GO" id="GO:0019215">
    <property type="term" value="F:intermediate filament binding"/>
    <property type="evidence" value="ECO:0007669"/>
    <property type="project" value="InterPro"/>
</dbReference>
<dbReference type="PANTHER" id="PTHR47051">
    <property type="entry name" value="NESTIN"/>
    <property type="match status" value="1"/>
</dbReference>
<feature type="compositionally biased region" description="Basic and acidic residues" evidence="5">
    <location>
        <begin position="571"/>
        <end position="593"/>
    </location>
</feature>
<dbReference type="Proteomes" id="UP000018468">
    <property type="component" value="Linkage group LG24"/>
</dbReference>
<dbReference type="Bgee" id="ENSLOCG00000008175">
    <property type="expression patterns" value="Expressed in embryo and 8 other cell types or tissues"/>
</dbReference>
<dbReference type="AlphaFoldDB" id="W5MNH6"/>
<name>W5MNH6_LEPOC</name>
<evidence type="ECO:0000256" key="5">
    <source>
        <dbReference type="SAM" id="MobiDB-lite"/>
    </source>
</evidence>
<reference evidence="7" key="3">
    <citation type="submission" date="2025-09" db="UniProtKB">
        <authorList>
            <consortium name="Ensembl"/>
        </authorList>
    </citation>
    <scope>IDENTIFICATION</scope>
</reference>
<feature type="compositionally biased region" description="Acidic residues" evidence="5">
    <location>
        <begin position="809"/>
        <end position="824"/>
    </location>
</feature>
<dbReference type="PANTHER" id="PTHR47051:SF1">
    <property type="entry name" value="NESTIN"/>
    <property type="match status" value="1"/>
</dbReference>
<dbReference type="EMBL" id="AHAT01028224">
    <property type="status" value="NOT_ANNOTATED_CDS"/>
    <property type="molecule type" value="Genomic_DNA"/>
</dbReference>
<feature type="compositionally biased region" description="Basic and acidic residues" evidence="5">
    <location>
        <begin position="892"/>
        <end position="905"/>
    </location>
</feature>
<dbReference type="SMART" id="SM01391">
    <property type="entry name" value="Filament"/>
    <property type="match status" value="1"/>
</dbReference>
<dbReference type="Gene3D" id="1.20.5.1160">
    <property type="entry name" value="Vasodilator-stimulated phosphoprotein"/>
    <property type="match status" value="1"/>
</dbReference>
<keyword evidence="8" id="KW-1185">Reference proteome</keyword>
<feature type="compositionally biased region" description="Basic and acidic residues" evidence="5">
    <location>
        <begin position="844"/>
        <end position="861"/>
    </location>
</feature>
<feature type="compositionally biased region" description="Basic and acidic residues" evidence="5">
    <location>
        <begin position="870"/>
        <end position="881"/>
    </location>
</feature>
<dbReference type="InterPro" id="IPR039008">
    <property type="entry name" value="IF_rod_dom"/>
</dbReference>
<organism evidence="7 8">
    <name type="scientific">Lepisosteus oculatus</name>
    <name type="common">Spotted gar</name>
    <dbReference type="NCBI Taxonomy" id="7918"/>
    <lineage>
        <taxon>Eukaryota</taxon>
        <taxon>Metazoa</taxon>
        <taxon>Chordata</taxon>
        <taxon>Craniata</taxon>
        <taxon>Vertebrata</taxon>
        <taxon>Euteleostomi</taxon>
        <taxon>Actinopterygii</taxon>
        <taxon>Neopterygii</taxon>
        <taxon>Holostei</taxon>
        <taxon>Semionotiformes</taxon>
        <taxon>Lepisosteidae</taxon>
        <taxon>Lepisosteus</taxon>
    </lineage>
</organism>
<feature type="compositionally biased region" description="Polar residues" evidence="5">
    <location>
        <begin position="947"/>
        <end position="973"/>
    </location>
</feature>
<evidence type="ECO:0000313" key="8">
    <source>
        <dbReference type="Proteomes" id="UP000018468"/>
    </source>
</evidence>
<evidence type="ECO:0000256" key="4">
    <source>
        <dbReference type="SAM" id="Coils"/>
    </source>
</evidence>
<dbReference type="Gene3D" id="1.20.5.170">
    <property type="match status" value="1"/>
</dbReference>
<dbReference type="PROSITE" id="PS51842">
    <property type="entry name" value="IF_ROD_2"/>
    <property type="match status" value="1"/>
</dbReference>
<feature type="region of interest" description="Disordered" evidence="5">
    <location>
        <begin position="527"/>
        <end position="757"/>
    </location>
</feature>
<dbReference type="Pfam" id="PF00038">
    <property type="entry name" value="Filament"/>
    <property type="match status" value="1"/>
</dbReference>
<dbReference type="EMBL" id="AHAT01028225">
    <property type="status" value="NOT_ANNOTATED_CDS"/>
    <property type="molecule type" value="Genomic_DNA"/>
</dbReference>
<feature type="coiled-coil region" evidence="4">
    <location>
        <begin position="205"/>
        <end position="306"/>
    </location>
</feature>
<proteinExistence type="inferred from homology"/>
<dbReference type="Ensembl" id="ENSLOCT00000009947.1">
    <property type="protein sequence ID" value="ENSLOCP00000009935.1"/>
    <property type="gene ID" value="ENSLOCG00000008175.1"/>
</dbReference>
<dbReference type="InterPro" id="IPR018039">
    <property type="entry name" value="IF_conserved"/>
</dbReference>
<protein>
    <submittedName>
        <fullName evidence="7">Nestin</fullName>
    </submittedName>
</protein>